<name>A0ACC0PWG0_RHOML</name>
<proteinExistence type="predicted"/>
<protein>
    <submittedName>
        <fullName evidence="1">Uncharacterized protein</fullName>
    </submittedName>
</protein>
<organism evidence="1 2">
    <name type="scientific">Rhododendron molle</name>
    <name type="common">Chinese azalea</name>
    <name type="synonym">Azalea mollis</name>
    <dbReference type="NCBI Taxonomy" id="49168"/>
    <lineage>
        <taxon>Eukaryota</taxon>
        <taxon>Viridiplantae</taxon>
        <taxon>Streptophyta</taxon>
        <taxon>Embryophyta</taxon>
        <taxon>Tracheophyta</taxon>
        <taxon>Spermatophyta</taxon>
        <taxon>Magnoliopsida</taxon>
        <taxon>eudicotyledons</taxon>
        <taxon>Gunneridae</taxon>
        <taxon>Pentapetalae</taxon>
        <taxon>asterids</taxon>
        <taxon>Ericales</taxon>
        <taxon>Ericaceae</taxon>
        <taxon>Ericoideae</taxon>
        <taxon>Rhodoreae</taxon>
        <taxon>Rhododendron</taxon>
    </lineage>
</organism>
<evidence type="ECO:0000313" key="1">
    <source>
        <dbReference type="EMBL" id="KAI8570035.1"/>
    </source>
</evidence>
<comment type="caution">
    <text evidence="1">The sequence shown here is derived from an EMBL/GenBank/DDBJ whole genome shotgun (WGS) entry which is preliminary data.</text>
</comment>
<evidence type="ECO:0000313" key="2">
    <source>
        <dbReference type="Proteomes" id="UP001062846"/>
    </source>
</evidence>
<dbReference type="EMBL" id="CM046388">
    <property type="protein sequence ID" value="KAI8570035.1"/>
    <property type="molecule type" value="Genomic_DNA"/>
</dbReference>
<dbReference type="Proteomes" id="UP001062846">
    <property type="component" value="Chromosome 1"/>
</dbReference>
<keyword evidence="2" id="KW-1185">Reference proteome</keyword>
<accession>A0ACC0PWG0</accession>
<sequence length="111" mass="12733">MGRFMSYIIEFPIAVALTSVPLPSRMQPNELASSEILTVLEGFRNGMIANFCPLFQLRFDSKEPGKKLFYRDKMEEDRVAPNGRSKQRRVSTNQTASIVIFTLTWRFLAVL</sequence>
<reference evidence="1" key="1">
    <citation type="submission" date="2022-02" db="EMBL/GenBank/DDBJ databases">
        <title>Plant Genome Project.</title>
        <authorList>
            <person name="Zhang R.-G."/>
        </authorList>
    </citation>
    <scope>NUCLEOTIDE SEQUENCE</scope>
    <source>
        <strain evidence="1">AT1</strain>
    </source>
</reference>
<gene>
    <name evidence="1" type="ORF">RHMOL_Rhmol01G0002200</name>
</gene>